<evidence type="ECO:0008006" key="3">
    <source>
        <dbReference type="Google" id="ProtNLM"/>
    </source>
</evidence>
<evidence type="ECO:0000313" key="2">
    <source>
        <dbReference type="Proteomes" id="UP001610444"/>
    </source>
</evidence>
<comment type="caution">
    <text evidence="1">The sequence shown here is derived from an EMBL/GenBank/DDBJ whole genome shotgun (WGS) entry which is preliminary data.</text>
</comment>
<gene>
    <name evidence="1" type="ORF">BJX68DRAFT_231697</name>
</gene>
<dbReference type="EMBL" id="JBFXLR010000010">
    <property type="protein sequence ID" value="KAL2855192.1"/>
    <property type="molecule type" value="Genomic_DNA"/>
</dbReference>
<organism evidence="1 2">
    <name type="scientific">Aspergillus pseudodeflectus</name>
    <dbReference type="NCBI Taxonomy" id="176178"/>
    <lineage>
        <taxon>Eukaryota</taxon>
        <taxon>Fungi</taxon>
        <taxon>Dikarya</taxon>
        <taxon>Ascomycota</taxon>
        <taxon>Pezizomycotina</taxon>
        <taxon>Eurotiomycetes</taxon>
        <taxon>Eurotiomycetidae</taxon>
        <taxon>Eurotiales</taxon>
        <taxon>Aspergillaceae</taxon>
        <taxon>Aspergillus</taxon>
        <taxon>Aspergillus subgen. Nidulantes</taxon>
    </lineage>
</organism>
<dbReference type="Proteomes" id="UP001610444">
    <property type="component" value="Unassembled WGS sequence"/>
</dbReference>
<keyword evidence="2" id="KW-1185">Reference proteome</keyword>
<protein>
    <recommendedName>
        <fullName evidence="3">F-box domain-containing protein</fullName>
    </recommendedName>
</protein>
<evidence type="ECO:0000313" key="1">
    <source>
        <dbReference type="EMBL" id="KAL2855192.1"/>
    </source>
</evidence>
<proteinExistence type="predicted"/>
<accession>A0ABR4KVC7</accession>
<reference evidence="1 2" key="1">
    <citation type="submission" date="2024-07" db="EMBL/GenBank/DDBJ databases">
        <title>Section-level genome sequencing and comparative genomics of Aspergillus sections Usti and Cavernicolus.</title>
        <authorList>
            <consortium name="Lawrence Berkeley National Laboratory"/>
            <person name="Nybo J.L."/>
            <person name="Vesth T.C."/>
            <person name="Theobald S."/>
            <person name="Frisvad J.C."/>
            <person name="Larsen T.O."/>
            <person name="Kjaerboelling I."/>
            <person name="Rothschild-Mancinelli K."/>
            <person name="Lyhne E.K."/>
            <person name="Kogle M.E."/>
            <person name="Barry K."/>
            <person name="Clum A."/>
            <person name="Na H."/>
            <person name="Ledsgaard L."/>
            <person name="Lin J."/>
            <person name="Lipzen A."/>
            <person name="Kuo A."/>
            <person name="Riley R."/>
            <person name="Mondo S."/>
            <person name="LaButti K."/>
            <person name="Haridas S."/>
            <person name="Pangalinan J."/>
            <person name="Salamov A.A."/>
            <person name="Simmons B.A."/>
            <person name="Magnuson J.K."/>
            <person name="Chen J."/>
            <person name="Drula E."/>
            <person name="Henrissat B."/>
            <person name="Wiebenga A."/>
            <person name="Lubbers R.J."/>
            <person name="Gomes A.C."/>
            <person name="Macurrencykelacurrency M.R."/>
            <person name="Stajich J."/>
            <person name="Grigoriev I.V."/>
            <person name="Mortensen U.H."/>
            <person name="De vries R.P."/>
            <person name="Baker S.E."/>
            <person name="Andersen M.R."/>
        </authorList>
    </citation>
    <scope>NUCLEOTIDE SEQUENCE [LARGE SCALE GENOMIC DNA]</scope>
    <source>
        <strain evidence="1 2">CBS 756.74</strain>
    </source>
</reference>
<dbReference type="GeneID" id="98154544"/>
<dbReference type="RefSeq" id="XP_070901848.1">
    <property type="nucleotide sequence ID" value="XM_071039380.1"/>
</dbReference>
<name>A0ABR4KVC7_9EURO</name>
<sequence>MTTAFCLGNLRTLKLRNCEYVLDFLENLVRVGHNLKLRSFEIVYRRDQTKEDFLFAFLATFKGLEEAYITEVPLDYLSQAHSTVLNPGSQKFSETSHQRRAG</sequence>